<sequence>MLWNKDSAYRGPGSVRMGLRGRYVKPNGEVILTSVLNMATHYPFADPRSKSDTIYQYRNEWTGPTRIAGMITVLADGTKDLQRRALTYQPSTRRVRLAPDYAADTPVSAAGGSWVYDDDGLFAGKRDRYDWKLIGKKEVYLPYNNYRLSYPAPNGGCTEKDAFVANHPKPECIRWELHRVWHVQATLKDGRRHVYHKRDYFFDEDIQSVGIAENYDQAGKLWRMNMIASVPAYEALAPGYGEQITLDLQTGIYFGVSIGTGIRIQPFDENLLNSANMTTQVIK</sequence>
<organism evidence="1 2">
    <name type="scientific">Massilia cavernae</name>
    <dbReference type="NCBI Taxonomy" id="2320864"/>
    <lineage>
        <taxon>Bacteria</taxon>
        <taxon>Pseudomonadati</taxon>
        <taxon>Pseudomonadota</taxon>
        <taxon>Betaproteobacteria</taxon>
        <taxon>Burkholderiales</taxon>
        <taxon>Oxalobacteraceae</taxon>
        <taxon>Telluria group</taxon>
        <taxon>Massilia</taxon>
    </lineage>
</organism>
<proteinExistence type="predicted"/>
<comment type="caution">
    <text evidence="1">The sequence shown here is derived from an EMBL/GenBank/DDBJ whole genome shotgun (WGS) entry which is preliminary data.</text>
</comment>
<keyword evidence="2" id="KW-1185">Reference proteome</keyword>
<dbReference type="EMBL" id="QYUP01000042">
    <property type="protein sequence ID" value="RJG23491.1"/>
    <property type="molecule type" value="Genomic_DNA"/>
</dbReference>
<dbReference type="InterPro" id="IPR010752">
    <property type="entry name" value="DUF1329"/>
</dbReference>
<gene>
    <name evidence="1" type="ORF">D3872_04475</name>
</gene>
<evidence type="ECO:0000313" key="1">
    <source>
        <dbReference type="EMBL" id="RJG23491.1"/>
    </source>
</evidence>
<reference evidence="1 2" key="1">
    <citation type="submission" date="2018-09" db="EMBL/GenBank/DDBJ databases">
        <authorList>
            <person name="Zhu H."/>
        </authorList>
    </citation>
    <scope>NUCLEOTIDE SEQUENCE [LARGE SCALE GENOMIC DNA]</scope>
    <source>
        <strain evidence="1 2">K1S02-61</strain>
    </source>
</reference>
<evidence type="ECO:0000313" key="2">
    <source>
        <dbReference type="Proteomes" id="UP000284006"/>
    </source>
</evidence>
<dbReference type="Gene3D" id="2.50.20.10">
    <property type="entry name" value="Lipoprotein localisation LolA/LolB/LppX"/>
    <property type="match status" value="1"/>
</dbReference>
<dbReference type="Proteomes" id="UP000284006">
    <property type="component" value="Unassembled WGS sequence"/>
</dbReference>
<name>A0A418Y6D0_9BURK</name>
<protein>
    <submittedName>
        <fullName evidence="1">DUF1329 domain-containing protein</fullName>
    </submittedName>
</protein>
<dbReference type="Pfam" id="PF07044">
    <property type="entry name" value="DUF1329"/>
    <property type="match status" value="1"/>
</dbReference>
<dbReference type="AlphaFoldDB" id="A0A418Y6D0"/>
<accession>A0A418Y6D0</accession>